<accession>A0A1I7FAX5</accession>
<dbReference type="Proteomes" id="UP000199138">
    <property type="component" value="Unassembled WGS sequence"/>
</dbReference>
<keyword evidence="1" id="KW-1133">Transmembrane helix</keyword>
<dbReference type="OrthoDB" id="9776853at2"/>
<evidence type="ECO:0000313" key="4">
    <source>
        <dbReference type="Proteomes" id="UP000199138"/>
    </source>
</evidence>
<protein>
    <submittedName>
        <fullName evidence="3">Pimeloyl-ACP methyl ester carboxylesterase</fullName>
    </submittedName>
</protein>
<dbReference type="AlphaFoldDB" id="A0A1I7FAX5"/>
<dbReference type="Pfam" id="PF00561">
    <property type="entry name" value="Abhydrolase_1"/>
    <property type="match status" value="1"/>
</dbReference>
<dbReference type="InterPro" id="IPR029058">
    <property type="entry name" value="AB_hydrolase_fold"/>
</dbReference>
<sequence length="275" mass="32284">MLTYTTYRNETTKQWLTFVHGASADASVWSFQIDFFRKYYNVLVLDFKGFTSEEIEKTTSSNFTFEYVASEVVNVLDMERIDQSHFVGTSLGNIIIRQLLEDIPDRMNGVIMTSAILHFNLMISMLLYLNIFLQRFIPHRILYAVTMVTSTPMPCNKPTREHFFANLHNISKDSYKLWLRLAKENFALMHFFNLIGLRSEVLFISGNQDYIFLPYVKKFVKANKSATLKIIQRSGHGVNIDKKDVYNETVLEYFREIEQRDRYVQSSFYNSVVSR</sequence>
<proteinExistence type="predicted"/>
<dbReference type="SUPFAM" id="SSF53474">
    <property type="entry name" value="alpha/beta-Hydrolases"/>
    <property type="match status" value="1"/>
</dbReference>
<organism evidence="3 4">
    <name type="scientific">Pustulibacterium marinum</name>
    <dbReference type="NCBI Taxonomy" id="1224947"/>
    <lineage>
        <taxon>Bacteria</taxon>
        <taxon>Pseudomonadati</taxon>
        <taxon>Bacteroidota</taxon>
        <taxon>Flavobacteriia</taxon>
        <taxon>Flavobacteriales</taxon>
        <taxon>Flavobacteriaceae</taxon>
        <taxon>Pustulibacterium</taxon>
    </lineage>
</organism>
<gene>
    <name evidence="3" type="ORF">SAMN05216480_101798</name>
</gene>
<dbReference type="InterPro" id="IPR052370">
    <property type="entry name" value="Meta-cleavage_hydrolase"/>
</dbReference>
<reference evidence="4" key="1">
    <citation type="submission" date="2016-10" db="EMBL/GenBank/DDBJ databases">
        <authorList>
            <person name="Varghese N."/>
            <person name="Submissions S."/>
        </authorList>
    </citation>
    <scope>NUCLEOTIDE SEQUENCE [LARGE SCALE GENOMIC DNA]</scope>
    <source>
        <strain evidence="4">CGMCC 1.12333</strain>
    </source>
</reference>
<dbReference type="Gene3D" id="3.40.50.1820">
    <property type="entry name" value="alpha/beta hydrolase"/>
    <property type="match status" value="1"/>
</dbReference>
<dbReference type="STRING" id="1224947.SAMN05216480_101798"/>
<keyword evidence="1" id="KW-0812">Transmembrane</keyword>
<evidence type="ECO:0000256" key="1">
    <source>
        <dbReference type="SAM" id="Phobius"/>
    </source>
</evidence>
<dbReference type="InterPro" id="IPR000073">
    <property type="entry name" value="AB_hydrolase_1"/>
</dbReference>
<dbReference type="PANTHER" id="PTHR43139:SF52">
    <property type="entry name" value="SI:DKEY-122A22.2"/>
    <property type="match status" value="1"/>
</dbReference>
<evidence type="ECO:0000259" key="2">
    <source>
        <dbReference type="Pfam" id="PF00561"/>
    </source>
</evidence>
<keyword evidence="1" id="KW-0472">Membrane</keyword>
<dbReference type="RefSeq" id="WP_093023180.1">
    <property type="nucleotide sequence ID" value="NZ_FPBK01000001.1"/>
</dbReference>
<feature type="transmembrane region" description="Helical" evidence="1">
    <location>
        <begin position="110"/>
        <end position="133"/>
    </location>
</feature>
<dbReference type="EMBL" id="FPBK01000001">
    <property type="protein sequence ID" value="SFU33255.1"/>
    <property type="molecule type" value="Genomic_DNA"/>
</dbReference>
<name>A0A1I7FAX5_9FLAO</name>
<dbReference type="PANTHER" id="PTHR43139">
    <property type="entry name" value="SI:DKEY-122A22.2"/>
    <property type="match status" value="1"/>
</dbReference>
<feature type="domain" description="AB hydrolase-1" evidence="2">
    <location>
        <begin position="16"/>
        <end position="242"/>
    </location>
</feature>
<keyword evidence="4" id="KW-1185">Reference proteome</keyword>
<evidence type="ECO:0000313" key="3">
    <source>
        <dbReference type="EMBL" id="SFU33255.1"/>
    </source>
</evidence>